<name>A0AAN5CYE3_9BILA</name>
<dbReference type="Proteomes" id="UP001328107">
    <property type="component" value="Unassembled WGS sequence"/>
</dbReference>
<protein>
    <submittedName>
        <fullName evidence="1">Uncharacterized protein</fullName>
    </submittedName>
</protein>
<evidence type="ECO:0000313" key="2">
    <source>
        <dbReference type="Proteomes" id="UP001328107"/>
    </source>
</evidence>
<evidence type="ECO:0000313" key="1">
    <source>
        <dbReference type="EMBL" id="GMR52555.1"/>
    </source>
</evidence>
<accession>A0AAN5CYE3</accession>
<keyword evidence="2" id="KW-1185">Reference proteome</keyword>
<proteinExistence type="predicted"/>
<dbReference type="AlphaFoldDB" id="A0AAN5CYE3"/>
<sequence length="95" mass="10757">MINTVPLSTLNRRILLMKEKNYPKYPPPPLILPSLSLRGELRMESFFSFSSPYFLLSSFDHVTGTLPLVDASLLAHRVASLEEDPYRSPRAPLPT</sequence>
<gene>
    <name evidence="1" type="ORF">PMAYCL1PPCAC_22750</name>
</gene>
<reference evidence="2" key="1">
    <citation type="submission" date="2022-10" db="EMBL/GenBank/DDBJ databases">
        <title>Genome assembly of Pristionchus species.</title>
        <authorList>
            <person name="Yoshida K."/>
            <person name="Sommer R.J."/>
        </authorList>
    </citation>
    <scope>NUCLEOTIDE SEQUENCE [LARGE SCALE GENOMIC DNA]</scope>
    <source>
        <strain evidence="2">RS5460</strain>
    </source>
</reference>
<organism evidence="1 2">
    <name type="scientific">Pristionchus mayeri</name>
    <dbReference type="NCBI Taxonomy" id="1317129"/>
    <lineage>
        <taxon>Eukaryota</taxon>
        <taxon>Metazoa</taxon>
        <taxon>Ecdysozoa</taxon>
        <taxon>Nematoda</taxon>
        <taxon>Chromadorea</taxon>
        <taxon>Rhabditida</taxon>
        <taxon>Rhabditina</taxon>
        <taxon>Diplogasteromorpha</taxon>
        <taxon>Diplogasteroidea</taxon>
        <taxon>Neodiplogasteridae</taxon>
        <taxon>Pristionchus</taxon>
    </lineage>
</organism>
<dbReference type="EMBL" id="BTRK01000005">
    <property type="protein sequence ID" value="GMR52555.1"/>
    <property type="molecule type" value="Genomic_DNA"/>
</dbReference>
<comment type="caution">
    <text evidence="1">The sequence shown here is derived from an EMBL/GenBank/DDBJ whole genome shotgun (WGS) entry which is preliminary data.</text>
</comment>